<dbReference type="RefSeq" id="XP_033390223.1">
    <property type="nucleotide sequence ID" value="XM_033522876.1"/>
</dbReference>
<proteinExistence type="predicted"/>
<accession>A0A6A5YBA5</accession>
<dbReference type="EMBL" id="ML978066">
    <property type="protein sequence ID" value="KAF2021884.1"/>
    <property type="molecule type" value="Genomic_DNA"/>
</dbReference>
<evidence type="ECO:0000313" key="1">
    <source>
        <dbReference type="EMBL" id="KAF2021884.1"/>
    </source>
</evidence>
<keyword evidence="2" id="KW-1185">Reference proteome</keyword>
<reference evidence="1" key="1">
    <citation type="journal article" date="2020" name="Stud. Mycol.">
        <title>101 Dothideomycetes genomes: a test case for predicting lifestyles and emergence of pathogens.</title>
        <authorList>
            <person name="Haridas S."/>
            <person name="Albert R."/>
            <person name="Binder M."/>
            <person name="Bloem J."/>
            <person name="Labutti K."/>
            <person name="Salamov A."/>
            <person name="Andreopoulos B."/>
            <person name="Baker S."/>
            <person name="Barry K."/>
            <person name="Bills G."/>
            <person name="Bluhm B."/>
            <person name="Cannon C."/>
            <person name="Castanera R."/>
            <person name="Culley D."/>
            <person name="Daum C."/>
            <person name="Ezra D."/>
            <person name="Gonzalez J."/>
            <person name="Henrissat B."/>
            <person name="Kuo A."/>
            <person name="Liang C."/>
            <person name="Lipzen A."/>
            <person name="Lutzoni F."/>
            <person name="Magnuson J."/>
            <person name="Mondo S."/>
            <person name="Nolan M."/>
            <person name="Ohm R."/>
            <person name="Pangilinan J."/>
            <person name="Park H.-J."/>
            <person name="Ramirez L."/>
            <person name="Alfaro M."/>
            <person name="Sun H."/>
            <person name="Tritt A."/>
            <person name="Yoshinaga Y."/>
            <person name="Zwiers L.-H."/>
            <person name="Turgeon B."/>
            <person name="Goodwin S."/>
            <person name="Spatafora J."/>
            <person name="Crous P."/>
            <person name="Grigoriev I."/>
        </authorList>
    </citation>
    <scope>NUCLEOTIDE SEQUENCE</scope>
    <source>
        <strain evidence="1">CBS 175.79</strain>
    </source>
</reference>
<name>A0A6A5YBA5_9PLEO</name>
<protein>
    <submittedName>
        <fullName evidence="1">Uncharacterized protein</fullName>
    </submittedName>
</protein>
<dbReference type="Proteomes" id="UP000799778">
    <property type="component" value="Unassembled WGS sequence"/>
</dbReference>
<dbReference type="GeneID" id="54280273"/>
<gene>
    <name evidence="1" type="ORF">BU24DRAFT_31575</name>
</gene>
<organism evidence="1 2">
    <name type="scientific">Aaosphaeria arxii CBS 175.79</name>
    <dbReference type="NCBI Taxonomy" id="1450172"/>
    <lineage>
        <taxon>Eukaryota</taxon>
        <taxon>Fungi</taxon>
        <taxon>Dikarya</taxon>
        <taxon>Ascomycota</taxon>
        <taxon>Pezizomycotina</taxon>
        <taxon>Dothideomycetes</taxon>
        <taxon>Pleosporomycetidae</taxon>
        <taxon>Pleosporales</taxon>
        <taxon>Pleosporales incertae sedis</taxon>
        <taxon>Aaosphaeria</taxon>
    </lineage>
</organism>
<dbReference type="AlphaFoldDB" id="A0A6A5YBA5"/>
<evidence type="ECO:0000313" key="2">
    <source>
        <dbReference type="Proteomes" id="UP000799778"/>
    </source>
</evidence>
<sequence length="189" mass="20761">MRICTVYVRVVLSGSQIGSTKSLLRHSRCRQKVGLPRHNPLPLFVHHGPRSSNGPGISPSCQNPASAALYRLKLERCVWIWLIYGRPSLFAGLFNWVGVSDMVTQSASSQAILPSVQRAINAKATWANNLSLPYAAMCSLSPPRLRKLGDAFLSKPGTDQFRSPGLFCTSPLAVTTTNGFFRSRYARCP</sequence>